<dbReference type="Pfam" id="PF14322">
    <property type="entry name" value="SusD-like_3"/>
    <property type="match status" value="1"/>
</dbReference>
<evidence type="ECO:0000259" key="6">
    <source>
        <dbReference type="Pfam" id="PF07980"/>
    </source>
</evidence>
<evidence type="ECO:0000256" key="2">
    <source>
        <dbReference type="ARBA" id="ARBA00006275"/>
    </source>
</evidence>
<dbReference type="Proteomes" id="UP000256373">
    <property type="component" value="Unassembled WGS sequence"/>
</dbReference>
<comment type="subcellular location">
    <subcellularLocation>
        <location evidence="1">Cell outer membrane</location>
    </subcellularLocation>
</comment>
<sequence length="542" mass="60482">MKKSILSGVSKGLIALALLIAVDACKKPLDDDPIVVGESVVKTDEEAYALVNGALGPYQTLSSSFSFLVESSSENTVSFEGEESEAGPEVSRFEVKPTNWYPVKVYNRLYKSIGITNDAIEKISASSALSADAKKVSVARAKFLRGLFYSYLVQLFGEVPLVLETGKVVTTRASINDVYAQIVKDLTEAEANLPDYDSSPINPSKGSANAILSRVYLVWGNVPLTQDQIAESANLSRDTEHIHIETSRLNKAVEHADKVINGGKYRLLDNFNNIFGKGNESKAPEHIFTIHHDGDGIDAQGNHQSHCSFTFAFELEKDNHIGPSNLERYAQWDATDKRREYSYTTVLENPLENNKKYSFLPPITLPRYGKFIDRTYPNSVNLCIQTNEIDRIEIRYAEVLLNKAEALVALGRNAEALPLVNQLRTRAFGNTTKNLTAVTVNDIRKEWALEFTYEQKDWFNAVRWKTLVSSVKSVKDFEYYDDSYAVSGKVGKDGNTVSPFFAKVHKHLHAKYNNVRGKHYRFPIPTGEKGEDLGVTPQNPGY</sequence>
<keyword evidence="5" id="KW-0998">Cell outer membrane</keyword>
<dbReference type="CDD" id="cd08977">
    <property type="entry name" value="SusD"/>
    <property type="match status" value="1"/>
</dbReference>
<protein>
    <recommendedName>
        <fullName evidence="10">RagB/SusD family nutrient uptake outer membrane protein</fullName>
    </recommendedName>
</protein>
<dbReference type="RefSeq" id="WP_115831446.1">
    <property type="nucleotide sequence ID" value="NZ_QNUL01000009.1"/>
</dbReference>
<evidence type="ECO:0000313" key="8">
    <source>
        <dbReference type="EMBL" id="REA60924.1"/>
    </source>
</evidence>
<organism evidence="8 9">
    <name type="scientific">Dyadobacter luteus</name>
    <dbReference type="NCBI Taxonomy" id="2259619"/>
    <lineage>
        <taxon>Bacteria</taxon>
        <taxon>Pseudomonadati</taxon>
        <taxon>Bacteroidota</taxon>
        <taxon>Cytophagia</taxon>
        <taxon>Cytophagales</taxon>
        <taxon>Spirosomataceae</taxon>
        <taxon>Dyadobacter</taxon>
    </lineage>
</organism>
<evidence type="ECO:0000256" key="1">
    <source>
        <dbReference type="ARBA" id="ARBA00004442"/>
    </source>
</evidence>
<keyword evidence="4" id="KW-0472">Membrane</keyword>
<dbReference type="Gene3D" id="1.25.40.390">
    <property type="match status" value="1"/>
</dbReference>
<comment type="caution">
    <text evidence="8">The sequence shown here is derived from an EMBL/GenBank/DDBJ whole genome shotgun (WGS) entry which is preliminary data.</text>
</comment>
<dbReference type="OrthoDB" id="727588at2"/>
<dbReference type="Pfam" id="PF07980">
    <property type="entry name" value="SusD_RagB"/>
    <property type="match status" value="1"/>
</dbReference>
<proteinExistence type="inferred from homology"/>
<dbReference type="AlphaFoldDB" id="A0A3D8YAW9"/>
<evidence type="ECO:0000256" key="4">
    <source>
        <dbReference type="ARBA" id="ARBA00023136"/>
    </source>
</evidence>
<name>A0A3D8YAW9_9BACT</name>
<feature type="domain" description="SusD-like N-terminal" evidence="7">
    <location>
        <begin position="94"/>
        <end position="217"/>
    </location>
</feature>
<evidence type="ECO:0000313" key="9">
    <source>
        <dbReference type="Proteomes" id="UP000256373"/>
    </source>
</evidence>
<keyword evidence="3" id="KW-0732">Signal</keyword>
<accession>A0A3D8YAW9</accession>
<gene>
    <name evidence="8" type="ORF">DSL64_13565</name>
</gene>
<feature type="domain" description="RagB/SusD" evidence="6">
    <location>
        <begin position="349"/>
        <end position="542"/>
    </location>
</feature>
<dbReference type="InterPro" id="IPR012944">
    <property type="entry name" value="SusD_RagB_dom"/>
</dbReference>
<keyword evidence="9" id="KW-1185">Reference proteome</keyword>
<evidence type="ECO:0000256" key="3">
    <source>
        <dbReference type="ARBA" id="ARBA00022729"/>
    </source>
</evidence>
<dbReference type="InterPro" id="IPR011990">
    <property type="entry name" value="TPR-like_helical_dom_sf"/>
</dbReference>
<dbReference type="GO" id="GO:0009279">
    <property type="term" value="C:cell outer membrane"/>
    <property type="evidence" value="ECO:0007669"/>
    <property type="project" value="UniProtKB-SubCell"/>
</dbReference>
<dbReference type="EMBL" id="QNUL01000009">
    <property type="protein sequence ID" value="REA60924.1"/>
    <property type="molecule type" value="Genomic_DNA"/>
</dbReference>
<evidence type="ECO:0000259" key="7">
    <source>
        <dbReference type="Pfam" id="PF14322"/>
    </source>
</evidence>
<evidence type="ECO:0008006" key="10">
    <source>
        <dbReference type="Google" id="ProtNLM"/>
    </source>
</evidence>
<comment type="similarity">
    <text evidence="2">Belongs to the SusD family.</text>
</comment>
<dbReference type="SUPFAM" id="SSF48452">
    <property type="entry name" value="TPR-like"/>
    <property type="match status" value="1"/>
</dbReference>
<reference evidence="8 9" key="1">
    <citation type="submission" date="2018-07" db="EMBL/GenBank/DDBJ databases">
        <title>Dyadobacter roseus sp. nov., isolated from rose rhizosphere soil.</title>
        <authorList>
            <person name="Chen L."/>
        </authorList>
    </citation>
    <scope>NUCLEOTIDE SEQUENCE [LARGE SCALE GENOMIC DNA]</scope>
    <source>
        <strain evidence="8 9">RS19</strain>
    </source>
</reference>
<evidence type="ECO:0000256" key="5">
    <source>
        <dbReference type="ARBA" id="ARBA00023237"/>
    </source>
</evidence>
<dbReference type="InterPro" id="IPR033985">
    <property type="entry name" value="SusD-like_N"/>
</dbReference>